<evidence type="ECO:0000259" key="11">
    <source>
        <dbReference type="Pfam" id="PF14360"/>
    </source>
</evidence>
<evidence type="ECO:0000256" key="1">
    <source>
        <dbReference type="ARBA" id="ARBA00004141"/>
    </source>
</evidence>
<feature type="domain" description="Sphingomyelin synthase-like" evidence="11">
    <location>
        <begin position="525"/>
        <end position="592"/>
    </location>
</feature>
<feature type="transmembrane region" description="Helical" evidence="10">
    <location>
        <begin position="536"/>
        <end position="561"/>
    </location>
</feature>
<dbReference type="GO" id="GO:0046513">
    <property type="term" value="P:ceramide biosynthetic process"/>
    <property type="evidence" value="ECO:0007669"/>
    <property type="project" value="TreeGrafter"/>
</dbReference>
<dbReference type="OrthoDB" id="422827at2759"/>
<feature type="transmembrane region" description="Helical" evidence="10">
    <location>
        <begin position="416"/>
        <end position="434"/>
    </location>
</feature>
<keyword evidence="6 10" id="KW-1133">Transmembrane helix</keyword>
<keyword evidence="7" id="KW-0443">Lipid metabolism</keyword>
<dbReference type="PANTHER" id="PTHR21290:SF48">
    <property type="entry name" value="OS02G0543100 PROTEIN"/>
    <property type="match status" value="1"/>
</dbReference>
<keyword evidence="5" id="KW-0746">Sphingolipid metabolism</keyword>
<dbReference type="GO" id="GO:0005886">
    <property type="term" value="C:plasma membrane"/>
    <property type="evidence" value="ECO:0007669"/>
    <property type="project" value="TreeGrafter"/>
</dbReference>
<dbReference type="GO" id="GO:0005789">
    <property type="term" value="C:endoplasmic reticulum membrane"/>
    <property type="evidence" value="ECO:0007669"/>
    <property type="project" value="TreeGrafter"/>
</dbReference>
<dbReference type="InterPro" id="IPR025749">
    <property type="entry name" value="Sphingomyelin_synth-like_dom"/>
</dbReference>
<evidence type="ECO:0000313" key="13">
    <source>
        <dbReference type="Proteomes" id="UP000095767"/>
    </source>
</evidence>
<name>A0A1E5VNR6_9POAL</name>
<dbReference type="Proteomes" id="UP000095767">
    <property type="component" value="Unassembled WGS sequence"/>
</dbReference>
<evidence type="ECO:0000256" key="3">
    <source>
        <dbReference type="ARBA" id="ARBA00022679"/>
    </source>
</evidence>
<comment type="caution">
    <text evidence="12">The sequence shown here is derived from an EMBL/GenBank/DDBJ whole genome shotgun (WGS) entry which is preliminary data.</text>
</comment>
<evidence type="ECO:0000256" key="5">
    <source>
        <dbReference type="ARBA" id="ARBA00022919"/>
    </source>
</evidence>
<dbReference type="GO" id="GO:0000139">
    <property type="term" value="C:Golgi membrane"/>
    <property type="evidence" value="ECO:0007669"/>
    <property type="project" value="TreeGrafter"/>
</dbReference>
<evidence type="ECO:0000256" key="6">
    <source>
        <dbReference type="ARBA" id="ARBA00022989"/>
    </source>
</evidence>
<keyword evidence="4 10" id="KW-0812">Transmembrane</keyword>
<keyword evidence="13" id="KW-1185">Reference proteome</keyword>
<comment type="subcellular location">
    <subcellularLocation>
        <location evidence="1">Membrane</location>
        <topology evidence="1">Multi-pass membrane protein</topology>
    </subcellularLocation>
</comment>
<proteinExistence type="inferred from homology"/>
<evidence type="ECO:0000256" key="8">
    <source>
        <dbReference type="ARBA" id="ARBA00023136"/>
    </source>
</evidence>
<feature type="transmembrane region" description="Helical" evidence="10">
    <location>
        <begin position="651"/>
        <end position="673"/>
    </location>
</feature>
<dbReference type="AlphaFoldDB" id="A0A1E5VNR6"/>
<gene>
    <name evidence="12" type="ORF">BAE44_0012255</name>
</gene>
<comment type="similarity">
    <text evidence="2">Belongs to the sphingomyelin synthase family.</text>
</comment>
<dbReference type="STRING" id="888268.A0A1E5VNR6"/>
<dbReference type="GO" id="GO:0047493">
    <property type="term" value="F:ceramide cholinephosphotransferase activity"/>
    <property type="evidence" value="ECO:0007669"/>
    <property type="project" value="TreeGrafter"/>
</dbReference>
<evidence type="ECO:0000256" key="2">
    <source>
        <dbReference type="ARBA" id="ARBA00005441"/>
    </source>
</evidence>
<reference evidence="12 13" key="1">
    <citation type="submission" date="2016-09" db="EMBL/GenBank/DDBJ databases">
        <title>The draft genome of Dichanthelium oligosanthes: A C3 panicoid grass species.</title>
        <authorList>
            <person name="Studer A.J."/>
            <person name="Schnable J.C."/>
            <person name="Brutnell T.P."/>
        </authorList>
    </citation>
    <scope>NUCLEOTIDE SEQUENCE [LARGE SCALE GENOMIC DNA]</scope>
    <source>
        <strain evidence="13">cv. Kellogg 1175</strain>
        <tissue evidence="12">Leaf</tissue>
    </source>
</reference>
<keyword evidence="8 10" id="KW-0472">Membrane</keyword>
<dbReference type="Pfam" id="PF14360">
    <property type="entry name" value="PAP2_C"/>
    <property type="match status" value="1"/>
</dbReference>
<dbReference type="EMBL" id="LWDX02034042">
    <property type="protein sequence ID" value="OEL26722.1"/>
    <property type="molecule type" value="Genomic_DNA"/>
</dbReference>
<evidence type="ECO:0000313" key="12">
    <source>
        <dbReference type="EMBL" id="OEL26722.1"/>
    </source>
</evidence>
<evidence type="ECO:0000256" key="9">
    <source>
        <dbReference type="SAM" id="MobiDB-lite"/>
    </source>
</evidence>
<accession>A0A1E5VNR6</accession>
<dbReference type="PANTHER" id="PTHR21290">
    <property type="entry name" value="SPHINGOMYELIN SYNTHETASE"/>
    <property type="match status" value="1"/>
</dbReference>
<feature type="region of interest" description="Disordered" evidence="9">
    <location>
        <begin position="340"/>
        <end position="378"/>
    </location>
</feature>
<feature type="transmembrane region" description="Helical" evidence="10">
    <location>
        <begin position="384"/>
        <end position="404"/>
    </location>
</feature>
<organism evidence="12 13">
    <name type="scientific">Dichanthelium oligosanthes</name>
    <dbReference type="NCBI Taxonomy" id="888268"/>
    <lineage>
        <taxon>Eukaryota</taxon>
        <taxon>Viridiplantae</taxon>
        <taxon>Streptophyta</taxon>
        <taxon>Embryophyta</taxon>
        <taxon>Tracheophyta</taxon>
        <taxon>Spermatophyta</taxon>
        <taxon>Magnoliopsida</taxon>
        <taxon>Liliopsida</taxon>
        <taxon>Poales</taxon>
        <taxon>Poaceae</taxon>
        <taxon>PACMAD clade</taxon>
        <taxon>Panicoideae</taxon>
        <taxon>Panicodae</taxon>
        <taxon>Paniceae</taxon>
        <taxon>Dichantheliinae</taxon>
        <taxon>Dichanthelium</taxon>
    </lineage>
</organism>
<evidence type="ECO:0000256" key="7">
    <source>
        <dbReference type="ARBA" id="ARBA00023098"/>
    </source>
</evidence>
<evidence type="ECO:0000256" key="10">
    <source>
        <dbReference type="SAM" id="Phobius"/>
    </source>
</evidence>
<dbReference type="GO" id="GO:0033188">
    <property type="term" value="F:sphingomyelin synthase activity"/>
    <property type="evidence" value="ECO:0007669"/>
    <property type="project" value="TreeGrafter"/>
</dbReference>
<protein>
    <recommendedName>
        <fullName evidence="11">Sphingomyelin synthase-like domain-containing protein</fullName>
    </recommendedName>
</protein>
<keyword evidence="3" id="KW-0808">Transferase</keyword>
<sequence length="677" mass="74930">MADNGGCHAANGGGHAAGVASNGGHHALAVPVAAANVPEENEGDQAANGGDRAAGMAGGAGAVALALRVISKEALRQVLPRLLVAEVARCRTLSRLWRDVPSKQAFREDRHLGQGRSMPLFFYRPDDQAEPLDGVVRVNLRAVDIRGRTSHPDTRFFAFNPCTRCIARLPPPLHELGDIIGFYEGGLPHDREYRVLFHMNAGCPNWDHRYWVMSLSSPGNPIRYLSTQPADLGAVGLVLAGGISPSFEMPPVVVGDFLYWLPQARQGNSYLLAFNTVDEVFNWIPPPMVQEGDRMVQILLPEAAIQYHHGYDGEALCAAVFVVPEERNVLWLFTANNSEFSDEHSKPRRSCPRKSPAMPKPKGKAKRPVPPLPRRGAGGRWRPVAAGGGLVLAAAAYVGVDYLRHLSPAWHGRLRPALWVALALATAARAPFYRRWDAELRAAPRFLASLAFMLASLLCEAISVRFINTVLGLQWHRLVPSPTLQDYPDEYKPDWGLMSFLVDILRPSTGEGPSWYHLLKKSSGGCSDLLYSGHMLVAVLTAMAWTEAYGGWSSVVIWFLVIHSTQREIRERHHYSVDCIVAIYVGMLLWRMTGFLWSARETNRSRRIAKLDEVHNRLFHAAKDSDIIEVRSLLKEVELAGQEKKSFSQRIIFSFAVAIIVFILLFVLLAFTLTNDG</sequence>
<feature type="transmembrane region" description="Helical" evidence="10">
    <location>
        <begin position="446"/>
        <end position="467"/>
    </location>
</feature>
<dbReference type="InterPro" id="IPR045221">
    <property type="entry name" value="Sphingomyelin_synth-like"/>
</dbReference>
<evidence type="ECO:0000256" key="4">
    <source>
        <dbReference type="ARBA" id="ARBA00022692"/>
    </source>
</evidence>